<dbReference type="PANTHER" id="PTHR18929">
    <property type="entry name" value="PROTEIN DISULFIDE ISOMERASE"/>
    <property type="match status" value="1"/>
</dbReference>
<dbReference type="InterPro" id="IPR013766">
    <property type="entry name" value="Thioredoxin_domain"/>
</dbReference>
<dbReference type="PROSITE" id="PS00194">
    <property type="entry name" value="THIOREDOXIN_1"/>
    <property type="match status" value="1"/>
</dbReference>
<comment type="catalytic activity">
    <reaction evidence="1">
        <text>Catalyzes the rearrangement of -S-S- bonds in proteins.</text>
        <dbReference type="EC" id="5.3.4.1"/>
    </reaction>
</comment>
<reference evidence="15" key="1">
    <citation type="submission" date="2024-07" db="EMBL/GenBank/DDBJ databases">
        <title>Two chromosome-level genome assemblies of Korean endemic species Abeliophyllum distichum and Forsythia ovata (Oleaceae).</title>
        <authorList>
            <person name="Jang H."/>
        </authorList>
    </citation>
    <scope>NUCLEOTIDE SEQUENCE [LARGE SCALE GENOMIC DNA]</scope>
</reference>
<dbReference type="Pfam" id="PF00085">
    <property type="entry name" value="Thioredoxin"/>
    <property type="match status" value="1"/>
</dbReference>
<dbReference type="NCBIfam" id="TIGR01126">
    <property type="entry name" value="pdi_dom"/>
    <property type="match status" value="1"/>
</dbReference>
<keyword evidence="6" id="KW-0677">Repeat</keyword>
<keyword evidence="10" id="KW-0676">Redox-active center</keyword>
<organism evidence="14 15">
    <name type="scientific">Forsythia ovata</name>
    <dbReference type="NCBI Taxonomy" id="205694"/>
    <lineage>
        <taxon>Eukaryota</taxon>
        <taxon>Viridiplantae</taxon>
        <taxon>Streptophyta</taxon>
        <taxon>Embryophyta</taxon>
        <taxon>Tracheophyta</taxon>
        <taxon>Spermatophyta</taxon>
        <taxon>Magnoliopsida</taxon>
        <taxon>eudicotyledons</taxon>
        <taxon>Gunneridae</taxon>
        <taxon>Pentapetalae</taxon>
        <taxon>asterids</taxon>
        <taxon>lamiids</taxon>
        <taxon>Lamiales</taxon>
        <taxon>Oleaceae</taxon>
        <taxon>Forsythieae</taxon>
        <taxon>Forsythia</taxon>
    </lineage>
</organism>
<feature type="domain" description="Thioredoxin" evidence="13">
    <location>
        <begin position="13"/>
        <end position="142"/>
    </location>
</feature>
<dbReference type="InterPro" id="IPR017937">
    <property type="entry name" value="Thioredoxin_CS"/>
</dbReference>
<dbReference type="AlphaFoldDB" id="A0ABD1UV59"/>
<keyword evidence="15" id="KW-1185">Reference proteome</keyword>
<evidence type="ECO:0000256" key="8">
    <source>
        <dbReference type="ARBA" id="ARBA00023157"/>
    </source>
</evidence>
<evidence type="ECO:0000256" key="7">
    <source>
        <dbReference type="ARBA" id="ARBA00022824"/>
    </source>
</evidence>
<dbReference type="SUPFAM" id="SSF52833">
    <property type="entry name" value="Thioredoxin-like"/>
    <property type="match status" value="1"/>
</dbReference>
<feature type="chain" id="PRO_5044801633" description="protein disulfide-isomerase" evidence="12">
    <location>
        <begin position="25"/>
        <end position="324"/>
    </location>
</feature>
<dbReference type="Pfam" id="PF13848">
    <property type="entry name" value="Thioredoxin_6"/>
    <property type="match status" value="1"/>
</dbReference>
<comment type="similarity">
    <text evidence="3 11">Belongs to the protein disulfide isomerase family.</text>
</comment>
<evidence type="ECO:0000256" key="6">
    <source>
        <dbReference type="ARBA" id="ARBA00022737"/>
    </source>
</evidence>
<evidence type="ECO:0000256" key="9">
    <source>
        <dbReference type="ARBA" id="ARBA00023235"/>
    </source>
</evidence>
<comment type="caution">
    <text evidence="14">The sequence shown here is derived from an EMBL/GenBank/DDBJ whole genome shotgun (WGS) entry which is preliminary data.</text>
</comment>
<keyword evidence="5 12" id="KW-0732">Signal</keyword>
<dbReference type="EC" id="5.3.4.1" evidence="4"/>
<dbReference type="GO" id="GO:0003756">
    <property type="term" value="F:protein disulfide isomerase activity"/>
    <property type="evidence" value="ECO:0007669"/>
    <property type="project" value="UniProtKB-EC"/>
</dbReference>
<accession>A0ABD1UV59</accession>
<evidence type="ECO:0000256" key="11">
    <source>
        <dbReference type="RuleBase" id="RU004208"/>
    </source>
</evidence>
<dbReference type="InterPro" id="IPR036249">
    <property type="entry name" value="Thioredoxin-like_sf"/>
</dbReference>
<dbReference type="PROSITE" id="PS51352">
    <property type="entry name" value="THIOREDOXIN_2"/>
    <property type="match status" value="1"/>
</dbReference>
<feature type="signal peptide" evidence="12">
    <location>
        <begin position="1"/>
        <end position="24"/>
    </location>
</feature>
<keyword evidence="8" id="KW-1015">Disulfide bond</keyword>
<gene>
    <name evidence="14" type="ORF">Fot_20904</name>
</gene>
<dbReference type="PANTHER" id="PTHR18929:SF132">
    <property type="entry name" value="PROTEIN DISULFIDE-ISOMERASE A3"/>
    <property type="match status" value="1"/>
</dbReference>
<keyword evidence="9" id="KW-0413">Isomerase</keyword>
<dbReference type="EMBL" id="JBFOLJ010000006">
    <property type="protein sequence ID" value="KAL2528303.1"/>
    <property type="molecule type" value="Genomic_DNA"/>
</dbReference>
<dbReference type="Gene3D" id="3.40.30.10">
    <property type="entry name" value="Glutaredoxin"/>
    <property type="match status" value="2"/>
</dbReference>
<evidence type="ECO:0000256" key="5">
    <source>
        <dbReference type="ARBA" id="ARBA00022729"/>
    </source>
</evidence>
<dbReference type="InterPro" id="IPR005788">
    <property type="entry name" value="PDI_thioredoxin-like_dom"/>
</dbReference>
<dbReference type="CDD" id="cd02961">
    <property type="entry name" value="PDI_a_family"/>
    <property type="match status" value="1"/>
</dbReference>
<dbReference type="Proteomes" id="UP001604277">
    <property type="component" value="Unassembled WGS sequence"/>
</dbReference>
<evidence type="ECO:0000256" key="3">
    <source>
        <dbReference type="ARBA" id="ARBA00006347"/>
    </source>
</evidence>
<keyword evidence="7" id="KW-0256">Endoplasmic reticulum</keyword>
<sequence length="324" mass="36150">METRVWSGILVISVSLLALFNVSAFGAEEGEKVLTLDHSNFSETVSEHNFIVVEFYAPWCGHCQALAPEYEKAASILSSHDPPIVLAKVDANDEANRELASEFEIQGFPTIKILRNGGKNIQEYKGPREADGIVDFLKKQVGPPSAEIKSVEDAGNLINEEKIYVKSCALTMILVTLLMPSSSLGVNQVNKPTLRLLKPFDELFVDFHDFQVDAMEKFIEEASIPIVTVYNSDPSNHPYVNKFFESPNAKAMLFVNFSKELDNFQSNYKDVSVLYKGKGISFLLGDLEASQGAFQYFGTYRGSGTSSYYTDNRWSEIPQGKHRT</sequence>
<name>A0ABD1UV59_9LAMI</name>
<evidence type="ECO:0000313" key="14">
    <source>
        <dbReference type="EMBL" id="KAL2528303.1"/>
    </source>
</evidence>
<dbReference type="FunFam" id="3.40.30.10:FF:000184">
    <property type="entry name" value="Protein disulfide-isomerase"/>
    <property type="match status" value="1"/>
</dbReference>
<evidence type="ECO:0000256" key="12">
    <source>
        <dbReference type="SAM" id="SignalP"/>
    </source>
</evidence>
<dbReference type="GO" id="GO:0005788">
    <property type="term" value="C:endoplasmic reticulum lumen"/>
    <property type="evidence" value="ECO:0007669"/>
    <property type="project" value="UniProtKB-SubCell"/>
</dbReference>
<evidence type="ECO:0000313" key="15">
    <source>
        <dbReference type="Proteomes" id="UP001604277"/>
    </source>
</evidence>
<evidence type="ECO:0000256" key="1">
    <source>
        <dbReference type="ARBA" id="ARBA00001182"/>
    </source>
</evidence>
<evidence type="ECO:0000256" key="2">
    <source>
        <dbReference type="ARBA" id="ARBA00004319"/>
    </source>
</evidence>
<evidence type="ECO:0000259" key="13">
    <source>
        <dbReference type="PROSITE" id="PS51352"/>
    </source>
</evidence>
<comment type="subcellular location">
    <subcellularLocation>
        <location evidence="2">Endoplasmic reticulum lumen</location>
    </subcellularLocation>
</comment>
<proteinExistence type="inferred from homology"/>
<protein>
    <recommendedName>
        <fullName evidence="4">protein disulfide-isomerase</fullName>
        <ecNumber evidence="4">5.3.4.1</ecNumber>
    </recommendedName>
</protein>
<dbReference type="PRINTS" id="PR00421">
    <property type="entry name" value="THIOREDOXIN"/>
</dbReference>
<evidence type="ECO:0000256" key="10">
    <source>
        <dbReference type="ARBA" id="ARBA00023284"/>
    </source>
</evidence>
<evidence type="ECO:0000256" key="4">
    <source>
        <dbReference type="ARBA" id="ARBA00012723"/>
    </source>
</evidence>